<sequence length="847" mass="97927">MVDKGLNGTSLGGMVCVKCSNDTVPGAKGCVPCHASYYAASGGFCVCPETHEELGGTCIPLAELSKIPDRKSTYTIQYGGGLALESAFLKAHFRAAAHSCTFQQNSSACHTLSNMCVLLHYEFDGDFNACQYYREEFGENYITLPDHVPWLYYPEGEANVYTSKTKLKTTYSFNDGDPNSSLNFTVAKYSADGHLLEYGRLEEVLTLCPLIDFRFDAVVKFGVTFSQQCFLNVKDLWDTYETVFYDVFLQYYDKEEHMMYAVPVLNRNYKENGVLLNQESEMKWQLTRRFFLIDNLSGREAGSPNAWDEEERARVVRYVRNMEIIIQLREGEGHGLIYPPLIKLTYDEVEDNYYDSNRKVEVGLKVQYTMNFSKIQEDLSIAIGVVSCFAVLWSIIATWSWFRRCGRVGLDIPTIFHFVIVVCGNLATVFWLVMFFSCLYWTIFFKRQDVVHLFLLTQTPRDRHQAVVYVVYVQITIDMFIIDWEQPRARNSIPHPQLNMSLDDEGKQRAEQPISIWRTYFIANEWNELQTHRKVNVGLQLFLTLLFLKVMGFENLSIMSPDSSFQDDPQGSSVPQSFVCRFAISISIYLAIVVAQWLFKLMIYERYVENKLQQFIDLCSIANISIFILEHKMYGYYIHGRSAHGFADVDMQSIYEQMKREEEDLCGHRGLEPSSECQTFEVAVTPRFREKYDTILQPLHRRRGLGRPAGRIRMASDQLEQSFQAHEALKRFFGMFLQHALKNLDYIIKEKLFLEGLLDLEFQETDDRCLLFRDNKHTFRRVLFYGHEATFVLFEMLLFTFIDIVSGDFVLAAVVTFTLVVLLEKVCSASGRNNVVHKTLVDQRFLM</sequence>
<keyword evidence="1" id="KW-0812">Transmembrane</keyword>
<feature type="transmembrane region" description="Helical" evidence="1">
    <location>
        <begin position="463"/>
        <end position="482"/>
    </location>
</feature>
<protein>
    <recommendedName>
        <fullName evidence="4">Meckelin</fullName>
    </recommendedName>
</protein>
<dbReference type="Pfam" id="PF09773">
    <property type="entry name" value="Meckelin"/>
    <property type="match status" value="1"/>
</dbReference>
<evidence type="ECO:0000313" key="2">
    <source>
        <dbReference type="EMBL" id="KAK8396228.1"/>
    </source>
</evidence>
<evidence type="ECO:0000313" key="3">
    <source>
        <dbReference type="Proteomes" id="UP001487740"/>
    </source>
</evidence>
<gene>
    <name evidence="2" type="ORF">O3P69_005353</name>
</gene>
<dbReference type="GO" id="GO:0036038">
    <property type="term" value="C:MKS complex"/>
    <property type="evidence" value="ECO:0007669"/>
    <property type="project" value="InterPro"/>
</dbReference>
<reference evidence="2 3" key="1">
    <citation type="submission" date="2023-03" db="EMBL/GenBank/DDBJ databases">
        <title>High-quality genome of Scylla paramamosain provides insights in environmental adaptation.</title>
        <authorList>
            <person name="Zhang L."/>
        </authorList>
    </citation>
    <scope>NUCLEOTIDE SEQUENCE [LARGE SCALE GENOMIC DNA]</scope>
    <source>
        <strain evidence="2">LZ_2023a</strain>
        <tissue evidence="2">Muscle</tissue>
    </source>
</reference>
<comment type="caution">
    <text evidence="2">The sequence shown here is derived from an EMBL/GenBank/DDBJ whole genome shotgun (WGS) entry which is preliminary data.</text>
</comment>
<dbReference type="EMBL" id="JARAKH010000016">
    <property type="protein sequence ID" value="KAK8396228.1"/>
    <property type="molecule type" value="Genomic_DNA"/>
</dbReference>
<keyword evidence="1" id="KW-0472">Membrane</keyword>
<organism evidence="2 3">
    <name type="scientific">Scylla paramamosain</name>
    <name type="common">Mud crab</name>
    <dbReference type="NCBI Taxonomy" id="85552"/>
    <lineage>
        <taxon>Eukaryota</taxon>
        <taxon>Metazoa</taxon>
        <taxon>Ecdysozoa</taxon>
        <taxon>Arthropoda</taxon>
        <taxon>Crustacea</taxon>
        <taxon>Multicrustacea</taxon>
        <taxon>Malacostraca</taxon>
        <taxon>Eumalacostraca</taxon>
        <taxon>Eucarida</taxon>
        <taxon>Decapoda</taxon>
        <taxon>Pleocyemata</taxon>
        <taxon>Brachyura</taxon>
        <taxon>Eubrachyura</taxon>
        <taxon>Portunoidea</taxon>
        <taxon>Portunidae</taxon>
        <taxon>Portuninae</taxon>
        <taxon>Scylla</taxon>
    </lineage>
</organism>
<accession>A0AAW0UAH5</accession>
<feature type="transmembrane region" description="Helical" evidence="1">
    <location>
        <begin position="414"/>
        <end position="443"/>
    </location>
</feature>
<dbReference type="Proteomes" id="UP001487740">
    <property type="component" value="Unassembled WGS sequence"/>
</dbReference>
<keyword evidence="3" id="KW-1185">Reference proteome</keyword>
<dbReference type="InterPro" id="IPR019170">
    <property type="entry name" value="Meckelin"/>
</dbReference>
<dbReference type="PANTHER" id="PTHR21274">
    <property type="entry name" value="MECKELIN"/>
    <property type="match status" value="1"/>
</dbReference>
<feature type="transmembrane region" description="Helical" evidence="1">
    <location>
        <begin position="379"/>
        <end position="402"/>
    </location>
</feature>
<keyword evidence="1" id="KW-1133">Transmembrane helix</keyword>
<evidence type="ECO:0000256" key="1">
    <source>
        <dbReference type="SAM" id="Phobius"/>
    </source>
</evidence>
<evidence type="ECO:0008006" key="4">
    <source>
        <dbReference type="Google" id="ProtNLM"/>
    </source>
</evidence>
<dbReference type="PANTHER" id="PTHR21274:SF0">
    <property type="entry name" value="MECKELIN"/>
    <property type="match status" value="1"/>
</dbReference>
<name>A0AAW0UAH5_SCYPA</name>
<feature type="transmembrane region" description="Helical" evidence="1">
    <location>
        <begin position="805"/>
        <end position="823"/>
    </location>
</feature>
<feature type="transmembrane region" description="Helical" evidence="1">
    <location>
        <begin position="782"/>
        <end position="799"/>
    </location>
</feature>
<feature type="transmembrane region" description="Helical" evidence="1">
    <location>
        <begin position="537"/>
        <end position="558"/>
    </location>
</feature>
<feature type="transmembrane region" description="Helical" evidence="1">
    <location>
        <begin position="578"/>
        <end position="599"/>
    </location>
</feature>
<dbReference type="AlphaFoldDB" id="A0AAW0UAH5"/>
<dbReference type="GO" id="GO:0060271">
    <property type="term" value="P:cilium assembly"/>
    <property type="evidence" value="ECO:0007669"/>
    <property type="project" value="InterPro"/>
</dbReference>
<proteinExistence type="predicted"/>